<evidence type="ECO:0000256" key="4">
    <source>
        <dbReference type="PROSITE-ProRule" id="PRU00175"/>
    </source>
</evidence>
<evidence type="ECO:0000256" key="5">
    <source>
        <dbReference type="SAM" id="MobiDB-lite"/>
    </source>
</evidence>
<dbReference type="GO" id="GO:0006623">
    <property type="term" value="P:protein targeting to vacuole"/>
    <property type="evidence" value="ECO:0007669"/>
    <property type="project" value="InterPro"/>
</dbReference>
<dbReference type="InterPro" id="IPR011047">
    <property type="entry name" value="Quinoprotein_ADH-like_sf"/>
</dbReference>
<name>A0A7R9GQZ0_TIMCR</name>
<dbReference type="Gene3D" id="2.130.10.10">
    <property type="entry name" value="YVTN repeat-like/Quinoprotein amine dehydrogenase"/>
    <property type="match status" value="1"/>
</dbReference>
<dbReference type="GO" id="GO:0008270">
    <property type="term" value="F:zinc ion binding"/>
    <property type="evidence" value="ECO:0007669"/>
    <property type="project" value="UniProtKB-KW"/>
</dbReference>
<keyword evidence="2 4" id="KW-0479">Metal-binding</keyword>
<keyword evidence="2 4" id="KW-0863">Zinc-finger</keyword>
<evidence type="ECO:0000256" key="3">
    <source>
        <dbReference type="ARBA" id="ARBA00022833"/>
    </source>
</evidence>
<dbReference type="InterPro" id="IPR001841">
    <property type="entry name" value="Znf_RING"/>
</dbReference>
<evidence type="ECO:0000313" key="7">
    <source>
        <dbReference type="EMBL" id="CAD7394520.1"/>
    </source>
</evidence>
<dbReference type="PROSITE" id="PS50089">
    <property type="entry name" value="ZF_RING_2"/>
    <property type="match status" value="1"/>
</dbReference>
<dbReference type="InterPro" id="IPR045111">
    <property type="entry name" value="Vps41/Vps8"/>
</dbReference>
<dbReference type="Pfam" id="PF23410">
    <property type="entry name" value="Beta-prop_VPS8"/>
    <property type="match status" value="2"/>
</dbReference>
<dbReference type="PANTHER" id="PTHR12616">
    <property type="entry name" value="VACUOLAR PROTEIN SORTING VPS41"/>
    <property type="match status" value="1"/>
</dbReference>
<comment type="similarity">
    <text evidence="1">Belongs to the VPS8 family.</text>
</comment>
<evidence type="ECO:0000256" key="2">
    <source>
        <dbReference type="ARBA" id="ARBA00022771"/>
    </source>
</evidence>
<organism evidence="7">
    <name type="scientific">Timema cristinae</name>
    <name type="common">Walking stick</name>
    <dbReference type="NCBI Taxonomy" id="61476"/>
    <lineage>
        <taxon>Eukaryota</taxon>
        <taxon>Metazoa</taxon>
        <taxon>Ecdysozoa</taxon>
        <taxon>Arthropoda</taxon>
        <taxon>Hexapoda</taxon>
        <taxon>Insecta</taxon>
        <taxon>Pterygota</taxon>
        <taxon>Neoptera</taxon>
        <taxon>Polyneoptera</taxon>
        <taxon>Phasmatodea</taxon>
        <taxon>Timematodea</taxon>
        <taxon>Timematoidea</taxon>
        <taxon>Timematidae</taxon>
        <taxon>Timema</taxon>
    </lineage>
</organism>
<gene>
    <name evidence="7" type="ORF">TCEB3V08_LOCUS2444</name>
</gene>
<dbReference type="InterPro" id="IPR025941">
    <property type="entry name" value="Vps8_central_dom"/>
</dbReference>
<proteinExistence type="inferred from homology"/>
<dbReference type="InterPro" id="IPR059070">
    <property type="entry name" value="TPR_VPS8_2"/>
</dbReference>
<feature type="region of interest" description="Disordered" evidence="5">
    <location>
        <begin position="192"/>
        <end position="216"/>
    </location>
</feature>
<dbReference type="Pfam" id="PF23556">
    <property type="entry name" value="TPR_Vps41"/>
    <property type="match status" value="1"/>
</dbReference>
<dbReference type="PANTHER" id="PTHR12616:SF8">
    <property type="entry name" value="VACUOLAR PROTEIN SORTING-ASSOCIATED PROTEIN 8 HOMOLOG"/>
    <property type="match status" value="1"/>
</dbReference>
<protein>
    <recommendedName>
        <fullName evidence="6">RING-type domain-containing protein</fullName>
    </recommendedName>
</protein>
<dbReference type="SUPFAM" id="SSF48371">
    <property type="entry name" value="ARM repeat"/>
    <property type="match status" value="1"/>
</dbReference>
<dbReference type="SUPFAM" id="SSF50998">
    <property type="entry name" value="Quinoprotein alcohol dehydrogenase-like"/>
    <property type="match status" value="1"/>
</dbReference>
<feature type="region of interest" description="Disordered" evidence="5">
    <location>
        <begin position="1424"/>
        <end position="1443"/>
    </location>
</feature>
<reference evidence="7" key="1">
    <citation type="submission" date="2020-11" db="EMBL/GenBank/DDBJ databases">
        <authorList>
            <person name="Tran Van P."/>
        </authorList>
    </citation>
    <scope>NUCLEOTIDE SEQUENCE</scope>
</reference>
<feature type="compositionally biased region" description="Basic and acidic residues" evidence="5">
    <location>
        <begin position="195"/>
        <end position="205"/>
    </location>
</feature>
<accession>A0A7R9GQZ0</accession>
<evidence type="ECO:0000259" key="6">
    <source>
        <dbReference type="PROSITE" id="PS50089"/>
    </source>
</evidence>
<dbReference type="EMBL" id="OC316993">
    <property type="protein sequence ID" value="CAD7394520.1"/>
    <property type="molecule type" value="Genomic_DNA"/>
</dbReference>
<dbReference type="GO" id="GO:0034058">
    <property type="term" value="P:endosomal vesicle fusion"/>
    <property type="evidence" value="ECO:0007669"/>
    <property type="project" value="TreeGrafter"/>
</dbReference>
<sequence length="1487" mass="165620">MAIRASYASHFTSTMMYGMRMMMGLGRLNSEEVNLHFHGGRVENHLVKTSPVYPTEIRTSISPSLVVELNTTSALANYATEAGFQPFQYKARTNRMSGNRGMYLPTPPTSKLLTGYGLAYGTLKFMDLIIFLFTSLDDAEYDIPAVKHTPTLESILNDLEDQTSLSEDEMSNSLVPIGEGVFEGSETLSLGSIDTRSRSSSEHRQTRSHRWTHGSNGTTHLGSILRHVILKGISTQMVSASERVNAGLPTAMAATTMIAVGTSHGLVLVFDAAQVLRWCLGASDQEQGSVSSLSFNHDCSRLLVGFAKGHILMFDITNGKLLRTLTDVHPPGTAVLHVKVSMTGTALEHIKCSAACLCGINTINKDMFRSSKGPAIMLNGSMPECKNLANLALCSDSGGSVFELNFRRMLGVRGCDSKCLFSGSRGEVCCIEPLLLHQLNTHSLRGVVLVAMATLSKIIVVSIRPRMRVMFTHALQASPASLPLITWQFVVIQTADSSRVVDPVLAFARESTLHFFQVSVDTRSKIRFVPLQKVSVSYLLLSVHWVNTRTLAALDTLEQLHLLDVRTQEELEVLDLGGARLVYTTSHFKGLSTGGNVSKAMALAGERACYNSVVSFGNQLLVLGTKTFHVLTIRAWNERLAYLVKQNKYLDALTLGMAFYLEKGKAVVGLKGPKHKRKETAREKVLEILLSYIDDTLVTGDGSTELYYEAIPVCIEYCIELDVLDILYGKMWDACTQQVSRSCYLESLEPWLLNDRLPNVPPSIMQEFVSYYEKKGSFQALEACLVHLEVMSLDINQVMRLCWAHGMHDAIIHIHNRGMRDYVAPLQELMPILQTALSKGKPLNCDQIALGNKLLVYISCCLAGRAYPAGDIPAQDIQNVKYEVFKCLTCLHSKDASDSESSYPYLRTLLQFDTREFLNVLALAFEEPEFTSELGLRQVQRLVDILLLVMVQGDGFTPSQVGSLFTFLARQLAKPWCSLHVDRQLFEQVVEFLTENSSSSTPQHHEERQQALLELMKAGGLQHYDQNKLLKLADKAAFYRVCELLYEQRREYDKILHCYLQDPLRKPQVFSFLHNLLLLYSNTPEKSKVETQIVDKIVDLLDVDCIKTGHVICLHLPHLVPVIVSKLQAQPNTLFQFLKGIFHYRESSSKEEMPVEPQLVEQYIDLMCMYAPESVLGFVLTNEEYRLDHTTTIMKRHGLSEPTAFLLEKAGDFQGALYLLLGSLDHQIEAVVAGDSELGMVTGNLVGLCQRGSPTMDEKERQAIWFQLLESLMKPQRSNETNLPVLKELTQQLLTSMSSYVSLPAMIQFILKDPAYTGGKFGDIRELMMGMLSNSCYEETLLQVTSRLLSTDLHHQLSKLLSSSSKGIAPQTSLCSICHKALEIIQDLEEVVFFRCGHGFHSGCLEPPLQCCHCSSATNTSNLNSPNKAAHPQQHRPQSISHYKPSSNSISLASYNMNTVTSQELLQSENFTLKLAPPPPPDLEGIF</sequence>
<dbReference type="Pfam" id="PF12816">
    <property type="entry name" value="TPR_Vps8"/>
    <property type="match status" value="1"/>
</dbReference>
<dbReference type="InterPro" id="IPR015943">
    <property type="entry name" value="WD40/YVTN_repeat-like_dom_sf"/>
</dbReference>
<dbReference type="GO" id="GO:0005770">
    <property type="term" value="C:late endosome"/>
    <property type="evidence" value="ECO:0007669"/>
    <property type="project" value="TreeGrafter"/>
</dbReference>
<evidence type="ECO:0000256" key="1">
    <source>
        <dbReference type="ARBA" id="ARBA00009422"/>
    </source>
</evidence>
<dbReference type="Pfam" id="PF25066">
    <property type="entry name" value="TPR_VPS8_2"/>
    <property type="match status" value="1"/>
</dbReference>
<dbReference type="GO" id="GO:0030897">
    <property type="term" value="C:HOPS complex"/>
    <property type="evidence" value="ECO:0007669"/>
    <property type="project" value="TreeGrafter"/>
</dbReference>
<dbReference type="InterPro" id="IPR016024">
    <property type="entry name" value="ARM-type_fold"/>
</dbReference>
<keyword evidence="3" id="KW-0862">Zinc</keyword>
<feature type="domain" description="RING-type" evidence="6">
    <location>
        <begin position="1375"/>
        <end position="1415"/>
    </location>
</feature>